<evidence type="ECO:0000313" key="3">
    <source>
        <dbReference type="Proteomes" id="UP000185657"/>
    </source>
</evidence>
<dbReference type="OrthoDB" id="9785398at2"/>
<dbReference type="Proteomes" id="UP000185680">
    <property type="component" value="Chromosome"/>
</dbReference>
<dbReference type="Gene3D" id="3.20.20.60">
    <property type="entry name" value="Phosphoenolpyruvate-binding domains"/>
    <property type="match status" value="1"/>
</dbReference>
<dbReference type="KEGG" id="hyl:LPB072_08455"/>
<protein>
    <recommendedName>
        <fullName evidence="5">2-methylisocitrate lyase</fullName>
    </recommendedName>
</protein>
<dbReference type="InterPro" id="IPR039556">
    <property type="entry name" value="ICL/PEPM"/>
</dbReference>
<dbReference type="AlphaFoldDB" id="A0A167GZ55"/>
<dbReference type="EMBL" id="CP017476">
    <property type="protein sequence ID" value="AOW12868.1"/>
    <property type="molecule type" value="Genomic_DNA"/>
</dbReference>
<dbReference type="Proteomes" id="UP000185657">
    <property type="component" value="Unassembled WGS sequence"/>
</dbReference>
<sequence>MTLHSYSGKARAFRTLHESSGCFLMPNAWDAGSARMLSAAGFLALGTTSAGIAYALGRPDGCGRVSREEMMDAVHLIAGAVSIPVSADLESGLADDAQGVATTIRLARDAGVVGANIEDATGDSSKPFLYDLPEAADRIRAAVEAGGPDFTLTARSDACMLGGSEALSEAVQRCAAYFEAGASCVFVPGLRGAGDIARLVRESPGPVSVVMGLSGSPMTQTELRHLGVRRVSTGGSLARAALGMVQRAAIKMMTEGSFDYAAGQIPDAELCQLFASSDDQVRHRIAVHHHL</sequence>
<dbReference type="RefSeq" id="WP_066094112.1">
    <property type="nucleotide sequence ID" value="NZ_LVWD01000034.1"/>
</dbReference>
<keyword evidence="3" id="KW-1185">Reference proteome</keyword>
<dbReference type="PANTHER" id="PTHR42905:SF16">
    <property type="entry name" value="CARBOXYPHOSPHONOENOLPYRUVATE PHOSPHONOMUTASE-LIKE PROTEIN (AFU_ORTHOLOGUE AFUA_5G07230)"/>
    <property type="match status" value="1"/>
</dbReference>
<dbReference type="InterPro" id="IPR015813">
    <property type="entry name" value="Pyrv/PenolPyrv_kinase-like_dom"/>
</dbReference>
<dbReference type="SUPFAM" id="SSF51621">
    <property type="entry name" value="Phosphoenolpyruvate/pyruvate domain"/>
    <property type="match status" value="1"/>
</dbReference>
<evidence type="ECO:0000313" key="4">
    <source>
        <dbReference type="Proteomes" id="UP000185680"/>
    </source>
</evidence>
<reference evidence="1 4" key="2">
    <citation type="submission" date="2016-10" db="EMBL/GenBank/DDBJ databases">
        <title>Hydorgenophaga sp. LPB0072 isolated from gastropod.</title>
        <authorList>
            <person name="Kim E."/>
            <person name="Yi H."/>
        </authorList>
    </citation>
    <scope>NUCLEOTIDE SEQUENCE [LARGE SCALE GENOMIC DNA]</scope>
    <source>
        <strain evidence="1 4">LPB0072</strain>
    </source>
</reference>
<dbReference type="InterPro" id="IPR040442">
    <property type="entry name" value="Pyrv_kinase-like_dom_sf"/>
</dbReference>
<evidence type="ECO:0000313" key="2">
    <source>
        <dbReference type="EMBL" id="OAD40056.1"/>
    </source>
</evidence>
<proteinExistence type="predicted"/>
<evidence type="ECO:0008006" key="5">
    <source>
        <dbReference type="Google" id="ProtNLM"/>
    </source>
</evidence>
<dbReference type="Pfam" id="PF13714">
    <property type="entry name" value="PEP_mutase"/>
    <property type="match status" value="1"/>
</dbReference>
<dbReference type="CDD" id="cd00377">
    <property type="entry name" value="ICL_PEPM"/>
    <property type="match status" value="1"/>
</dbReference>
<dbReference type="PANTHER" id="PTHR42905">
    <property type="entry name" value="PHOSPHOENOLPYRUVATE CARBOXYLASE"/>
    <property type="match status" value="1"/>
</dbReference>
<organism evidence="1 4">
    <name type="scientific">Hydrogenophaga crassostreae</name>
    <dbReference type="NCBI Taxonomy" id="1763535"/>
    <lineage>
        <taxon>Bacteria</taxon>
        <taxon>Pseudomonadati</taxon>
        <taxon>Pseudomonadota</taxon>
        <taxon>Betaproteobacteria</taxon>
        <taxon>Burkholderiales</taxon>
        <taxon>Comamonadaceae</taxon>
        <taxon>Hydrogenophaga</taxon>
    </lineage>
</organism>
<dbReference type="Gene3D" id="6.10.250.2750">
    <property type="match status" value="1"/>
</dbReference>
<reference evidence="2 3" key="1">
    <citation type="submission" date="2016-02" db="EMBL/GenBank/DDBJ databases">
        <title>Draft genome sequence of Hydrogenophaga sp. LPB0072.</title>
        <authorList>
            <person name="Shin S.-K."/>
            <person name="Yi H."/>
        </authorList>
    </citation>
    <scope>NUCLEOTIDE SEQUENCE [LARGE SCALE GENOMIC DNA]</scope>
    <source>
        <strain evidence="2 3">LPB0072</strain>
    </source>
</reference>
<dbReference type="GO" id="GO:0003824">
    <property type="term" value="F:catalytic activity"/>
    <property type="evidence" value="ECO:0007669"/>
    <property type="project" value="InterPro"/>
</dbReference>
<evidence type="ECO:0000313" key="1">
    <source>
        <dbReference type="EMBL" id="AOW12868.1"/>
    </source>
</evidence>
<gene>
    <name evidence="1" type="ORF">LPB072_08455</name>
    <name evidence="2" type="ORF">LPB72_17950</name>
</gene>
<accession>A0A167GZ55</accession>
<name>A0A167GZ55_9BURK</name>
<dbReference type="STRING" id="1763535.LPB072_08455"/>
<dbReference type="EMBL" id="LVWD01000034">
    <property type="protein sequence ID" value="OAD40056.1"/>
    <property type="molecule type" value="Genomic_DNA"/>
</dbReference>